<dbReference type="Gene3D" id="3.40.50.300">
    <property type="entry name" value="P-loop containing nucleotide triphosphate hydrolases"/>
    <property type="match status" value="2"/>
</dbReference>
<accession>A0ABX8X519</accession>
<feature type="domain" description="Endonuclease GajA/Old nuclease/RecF-like AAA" evidence="1">
    <location>
        <begin position="1"/>
        <end position="428"/>
    </location>
</feature>
<protein>
    <submittedName>
        <fullName evidence="2">AAA family ATPase</fullName>
    </submittedName>
</protein>
<evidence type="ECO:0000259" key="1">
    <source>
        <dbReference type="Pfam" id="PF13175"/>
    </source>
</evidence>
<sequence length="443" mass="51260">MRIKQISVTELFGIFNHVIPLNTEDRITIIYGLNGIGKTAILKMINGIFNLQFSEFRSIPFKDFQVDIDNGSYLRVNKSQLASEENQLTFYFKQDSSSKELKFTPNRLEVKEISEVPISSILDILDDVVPGLERISSNRWLYVPTNEILSLKEALERFSDFLPEKIRLKNIPTWMEQLKKSIEINFIQSQRLLNLAENTKFRMERSRTLMIPSVASYANELAANIQAKLAEYGTLSQSLDRTFPVRVVQQNNSTDITDTQIRHKLNELEEKRSHLINTGLLDNDENQNFQVQDTIDKSTKKVLSVYVEDVEKKLKIFEELAQKIELIKRIINQRFSYKEINISKEKGFTFTCNGNSLSPTQLSSGEQHELVILYELLFKVKPNSLILIDEPELSLHVEWQVNFLKDLQEITKIANIDILLATHSPGIIHDRWDLTVELKSPQR</sequence>
<dbReference type="Proteomes" id="UP000826540">
    <property type="component" value="Chromosome"/>
</dbReference>
<keyword evidence="3" id="KW-1185">Reference proteome</keyword>
<dbReference type="PANTHER" id="PTHR43581:SF2">
    <property type="entry name" value="EXCINUCLEASE ATPASE SUBUNIT"/>
    <property type="match status" value="1"/>
</dbReference>
<reference evidence="2 3" key="1">
    <citation type="journal article" date="2022" name="J. Am. Chem. Soc.">
        <title>Biosynthesis of Guanitoxin Enables Global Environmental Detection in Freshwater Cyanobacteria.</title>
        <authorList>
            <person name="Lima S.T."/>
            <person name="Fallon T.R."/>
            <person name="Cordoza J.L."/>
            <person name="Chekan J.R."/>
            <person name="Delbaje E."/>
            <person name="Hopiavuori A.R."/>
            <person name="Alvarenga D.O."/>
            <person name="Wood S.M."/>
            <person name="Luhavaya H."/>
            <person name="Baumgartner J.T."/>
            <person name="Dorr F.A."/>
            <person name="Etchegaray A."/>
            <person name="Pinto E."/>
            <person name="McKinnie S.M.K."/>
            <person name="Fiore M.F."/>
            <person name="Moore B.S."/>
        </authorList>
    </citation>
    <scope>NUCLEOTIDE SEQUENCE [LARGE SCALE GENOMIC DNA]</scope>
    <source>
        <strain evidence="2 3">ITEP-024</strain>
    </source>
</reference>
<gene>
    <name evidence="2" type="ORF">K2F26_11165</name>
</gene>
<dbReference type="RefSeq" id="WP_220611527.1">
    <property type="nucleotide sequence ID" value="NZ_CP080598.1"/>
</dbReference>
<dbReference type="InterPro" id="IPR027417">
    <property type="entry name" value="P-loop_NTPase"/>
</dbReference>
<dbReference type="Pfam" id="PF13175">
    <property type="entry name" value="AAA_15"/>
    <property type="match status" value="1"/>
</dbReference>
<name>A0ABX8X519_9CYAN</name>
<dbReference type="SUPFAM" id="SSF52540">
    <property type="entry name" value="P-loop containing nucleoside triphosphate hydrolases"/>
    <property type="match status" value="1"/>
</dbReference>
<evidence type="ECO:0000313" key="2">
    <source>
        <dbReference type="EMBL" id="QYX33810.1"/>
    </source>
</evidence>
<dbReference type="InterPro" id="IPR041685">
    <property type="entry name" value="AAA_GajA/Old/RecF-like"/>
</dbReference>
<dbReference type="EMBL" id="CP080598">
    <property type="protein sequence ID" value="QYX33810.1"/>
    <property type="molecule type" value="Genomic_DNA"/>
</dbReference>
<dbReference type="InterPro" id="IPR051396">
    <property type="entry name" value="Bact_Antivir_Def_Nuclease"/>
</dbReference>
<dbReference type="PANTHER" id="PTHR43581">
    <property type="entry name" value="ATP/GTP PHOSPHATASE"/>
    <property type="match status" value="1"/>
</dbReference>
<evidence type="ECO:0000313" key="3">
    <source>
        <dbReference type="Proteomes" id="UP000826540"/>
    </source>
</evidence>
<proteinExistence type="predicted"/>
<organism evidence="2 3">
    <name type="scientific">Sphaerospermopsis torques-reginae ITEP-024</name>
    <dbReference type="NCBI Taxonomy" id="984208"/>
    <lineage>
        <taxon>Bacteria</taxon>
        <taxon>Bacillati</taxon>
        <taxon>Cyanobacteriota</taxon>
        <taxon>Cyanophyceae</taxon>
        <taxon>Nostocales</taxon>
        <taxon>Aphanizomenonaceae</taxon>
        <taxon>Sphaerospermopsis</taxon>
        <taxon>Sphaerospermopsis torques-reginae</taxon>
    </lineage>
</organism>